<feature type="chain" id="PRO_5036516293" description="Carboxypeptidase" evidence="6">
    <location>
        <begin position="26"/>
        <end position="459"/>
    </location>
</feature>
<reference evidence="7" key="1">
    <citation type="submission" date="2021-06" db="EMBL/GenBank/DDBJ databases">
        <authorList>
            <person name="Hodson N. C."/>
            <person name="Mongue J. A."/>
            <person name="Jaron S. K."/>
        </authorList>
    </citation>
    <scope>NUCLEOTIDE SEQUENCE</scope>
</reference>
<evidence type="ECO:0000256" key="4">
    <source>
        <dbReference type="ARBA" id="ARBA00022801"/>
    </source>
</evidence>
<keyword evidence="2 6" id="KW-0645">Protease</keyword>
<dbReference type="Proteomes" id="UP000708208">
    <property type="component" value="Unassembled WGS sequence"/>
</dbReference>
<dbReference type="EMBL" id="CAJVCH010093024">
    <property type="protein sequence ID" value="CAG7722855.1"/>
    <property type="molecule type" value="Genomic_DNA"/>
</dbReference>
<dbReference type="InterPro" id="IPR001563">
    <property type="entry name" value="Peptidase_S10"/>
</dbReference>
<dbReference type="GO" id="GO:0004185">
    <property type="term" value="F:serine-type carboxypeptidase activity"/>
    <property type="evidence" value="ECO:0007669"/>
    <property type="project" value="UniProtKB-UniRule"/>
</dbReference>
<accession>A0A8J2P3M8</accession>
<keyword evidence="3 6" id="KW-0732">Signal</keyword>
<name>A0A8J2P3M8_9HEXA</name>
<evidence type="ECO:0000256" key="6">
    <source>
        <dbReference type="RuleBase" id="RU361156"/>
    </source>
</evidence>
<evidence type="ECO:0000313" key="8">
    <source>
        <dbReference type="Proteomes" id="UP000708208"/>
    </source>
</evidence>
<feature type="signal peptide" evidence="6">
    <location>
        <begin position="1"/>
        <end position="25"/>
    </location>
</feature>
<evidence type="ECO:0000256" key="1">
    <source>
        <dbReference type="ARBA" id="ARBA00022645"/>
    </source>
</evidence>
<comment type="similarity">
    <text evidence="6">Belongs to the peptidase S10 family.</text>
</comment>
<evidence type="ECO:0000313" key="7">
    <source>
        <dbReference type="EMBL" id="CAG7722855.1"/>
    </source>
</evidence>
<evidence type="ECO:0000256" key="2">
    <source>
        <dbReference type="ARBA" id="ARBA00022670"/>
    </source>
</evidence>
<dbReference type="PROSITE" id="PS00131">
    <property type="entry name" value="CARBOXYPEPT_SER_SER"/>
    <property type="match status" value="1"/>
</dbReference>
<dbReference type="PANTHER" id="PTHR11802">
    <property type="entry name" value="SERINE PROTEASE FAMILY S10 SERINE CARBOXYPEPTIDASE"/>
    <property type="match status" value="1"/>
</dbReference>
<dbReference type="Pfam" id="PF00450">
    <property type="entry name" value="Peptidase_S10"/>
    <property type="match status" value="1"/>
</dbReference>
<dbReference type="EC" id="3.4.16.-" evidence="6"/>
<dbReference type="OrthoDB" id="443318at2759"/>
<evidence type="ECO:0000256" key="3">
    <source>
        <dbReference type="ARBA" id="ARBA00022729"/>
    </source>
</evidence>
<dbReference type="GO" id="GO:0006508">
    <property type="term" value="P:proteolysis"/>
    <property type="evidence" value="ECO:0007669"/>
    <property type="project" value="UniProtKB-KW"/>
</dbReference>
<comment type="caution">
    <text evidence="7">The sequence shown here is derived from an EMBL/GenBank/DDBJ whole genome shotgun (WGS) entry which is preliminary data.</text>
</comment>
<proteinExistence type="inferred from homology"/>
<keyword evidence="8" id="KW-1185">Reference proteome</keyword>
<sequence>MGLPSALVLIASAFAISHYVPGSFAAPASETDLFLTPFIKSGDLAKARESSMDSMKLSDVKSDKNIISYSGYFTIDEAKHSNLFFWFFPAENNPDKAPVILWINDLPGFTTLKGVFLETGPCYVDDDNQLRDRNTSWAKTHSMLYIDAPVGTGFSFADSEDAYANSSEEESEELYEALKQFFTLYSDFQPNDFYLAGESYAGTTIPDFAKKIDDENDKGSFKINLKGLIMGAPFLDLSQVHEEDFYYSLGLISAKQRKEFTEAHTKIYDLHKAGKDAEAIQHGLSLHIGPDSLTSKMTGFRDTHSALTTVDPPQLGKFVKFIDSKEAHRYLHTGVHKFISANKVVFKHFGSDVFRQHTKTLEGLLNRGYRSLIFIGQFDIYVPPDKLEEVVFNLKWDKANEFAEAPRNVWRVNGDVAGYVQSIGSFAYAVVRNAGNYVIQDQPEWTTDLLEKFIAGKGF</sequence>
<dbReference type="PANTHER" id="PTHR11802:SF472">
    <property type="entry name" value="SERINE CARBOXYPEPTIDASE CPVL-RELATED"/>
    <property type="match status" value="1"/>
</dbReference>
<gene>
    <name evidence="7" type="ORF">AFUS01_LOCUS11965</name>
</gene>
<keyword evidence="5" id="KW-0325">Glycoprotein</keyword>
<keyword evidence="4 6" id="KW-0378">Hydrolase</keyword>
<keyword evidence="1 6" id="KW-0121">Carboxypeptidase</keyword>
<organism evidence="7 8">
    <name type="scientific">Allacma fusca</name>
    <dbReference type="NCBI Taxonomy" id="39272"/>
    <lineage>
        <taxon>Eukaryota</taxon>
        <taxon>Metazoa</taxon>
        <taxon>Ecdysozoa</taxon>
        <taxon>Arthropoda</taxon>
        <taxon>Hexapoda</taxon>
        <taxon>Collembola</taxon>
        <taxon>Symphypleona</taxon>
        <taxon>Sminthuridae</taxon>
        <taxon>Allacma</taxon>
    </lineage>
</organism>
<dbReference type="InterPro" id="IPR018202">
    <property type="entry name" value="Ser_caboxypep_ser_AS"/>
</dbReference>
<dbReference type="AlphaFoldDB" id="A0A8J2P3M8"/>
<evidence type="ECO:0000256" key="5">
    <source>
        <dbReference type="ARBA" id="ARBA00023180"/>
    </source>
</evidence>
<protein>
    <recommendedName>
        <fullName evidence="6">Carboxypeptidase</fullName>
        <ecNumber evidence="6">3.4.16.-</ecNumber>
    </recommendedName>
</protein>